<reference evidence="1 2" key="1">
    <citation type="submission" date="2018-10" db="EMBL/GenBank/DDBJ databases">
        <title>Natronolimnobius sp. XQ-INN 246 isolated from Inner Mongolia Autonomous Region of China.</title>
        <authorList>
            <person name="Xue Q."/>
        </authorList>
    </citation>
    <scope>NUCLEOTIDE SEQUENCE [LARGE SCALE GENOMIC DNA]</scope>
    <source>
        <strain evidence="1 2">XQ-INN 246</strain>
    </source>
</reference>
<dbReference type="Proteomes" id="UP000318864">
    <property type="component" value="Unassembled WGS sequence"/>
</dbReference>
<dbReference type="AlphaFoldDB" id="A0A4S3TJN5"/>
<sequence>MQTVQIVLFSDKREIVMDATSRIKSLCETKGIEYGGPHTPPPPLNLSEQEADLADQGVSLFGEAPNEQEIEQLKGKTVFSRLFRLHRYASDEVTRKIVMQDHPDELFLRLKVRQTEFIGSDHGHAPFSYDPNIDYSGEV</sequence>
<dbReference type="RefSeq" id="WP_141465254.1">
    <property type="nucleotide sequence ID" value="NZ_RBZW01000035.1"/>
</dbReference>
<evidence type="ECO:0000313" key="2">
    <source>
        <dbReference type="Proteomes" id="UP000318864"/>
    </source>
</evidence>
<protein>
    <submittedName>
        <fullName evidence="1">Uncharacterized protein</fullName>
    </submittedName>
</protein>
<accession>A0A4S3TJN5</accession>
<gene>
    <name evidence="1" type="ORF">D8Y22_13715</name>
</gene>
<organism evidence="1 2">
    <name type="scientific">Salinadaptatus halalkaliphilus</name>
    <dbReference type="NCBI Taxonomy" id="2419781"/>
    <lineage>
        <taxon>Archaea</taxon>
        <taxon>Methanobacteriati</taxon>
        <taxon>Methanobacteriota</taxon>
        <taxon>Stenosarchaea group</taxon>
        <taxon>Halobacteria</taxon>
        <taxon>Halobacteriales</taxon>
        <taxon>Natrialbaceae</taxon>
        <taxon>Salinadaptatus</taxon>
    </lineage>
</organism>
<proteinExistence type="predicted"/>
<dbReference type="EMBL" id="RBZW01000035">
    <property type="protein sequence ID" value="THE64284.1"/>
    <property type="molecule type" value="Genomic_DNA"/>
</dbReference>
<keyword evidence="2" id="KW-1185">Reference proteome</keyword>
<name>A0A4S3TJN5_9EURY</name>
<evidence type="ECO:0000313" key="1">
    <source>
        <dbReference type="EMBL" id="THE64284.1"/>
    </source>
</evidence>
<comment type="caution">
    <text evidence="1">The sequence shown here is derived from an EMBL/GenBank/DDBJ whole genome shotgun (WGS) entry which is preliminary data.</text>
</comment>